<organism evidence="1 2">
    <name type="scientific">Mesorhizobium ventifaucium</name>
    <dbReference type="NCBI Taxonomy" id="666020"/>
    <lineage>
        <taxon>Bacteria</taxon>
        <taxon>Pseudomonadati</taxon>
        <taxon>Pseudomonadota</taxon>
        <taxon>Alphaproteobacteria</taxon>
        <taxon>Hyphomicrobiales</taxon>
        <taxon>Phyllobacteriaceae</taxon>
        <taxon>Mesorhizobium</taxon>
    </lineage>
</organism>
<evidence type="ECO:0000313" key="2">
    <source>
        <dbReference type="Proteomes" id="UP001152604"/>
    </source>
</evidence>
<evidence type="ECO:0000313" key="1">
    <source>
        <dbReference type="EMBL" id="CAH2408022.1"/>
    </source>
</evidence>
<keyword evidence="2" id="KW-1185">Reference proteome</keyword>
<comment type="caution">
    <text evidence="1">The sequence shown here is derived from an EMBL/GenBank/DDBJ whole genome shotgun (WGS) entry which is preliminary data.</text>
</comment>
<proteinExistence type="predicted"/>
<reference evidence="1" key="1">
    <citation type="submission" date="2022-03" db="EMBL/GenBank/DDBJ databases">
        <authorList>
            <person name="Brunel B."/>
        </authorList>
    </citation>
    <scope>NUCLEOTIDE SEQUENCE</scope>
    <source>
        <strain evidence="1">STM4922sample</strain>
    </source>
</reference>
<evidence type="ECO:0008006" key="3">
    <source>
        <dbReference type="Google" id="ProtNLM"/>
    </source>
</evidence>
<accession>A0ABM9EF78</accession>
<name>A0ABM9EF78_9HYPH</name>
<dbReference type="Proteomes" id="UP001152604">
    <property type="component" value="Unassembled WGS sequence"/>
</dbReference>
<gene>
    <name evidence="1" type="ORF">MES4922_90020</name>
</gene>
<protein>
    <recommendedName>
        <fullName evidence="3">Phage tail tape measure protein</fullName>
    </recommendedName>
</protein>
<dbReference type="EMBL" id="CAKXZS010000089">
    <property type="protein sequence ID" value="CAH2408022.1"/>
    <property type="molecule type" value="Genomic_DNA"/>
</dbReference>
<sequence length="636" mass="65969">MPNDSPKLSVDLEARITAFEKQLRRATATADRQFGAIEKRSAAMTSRLDGQFAKIGSGLKGNVLGFFTGIGSGALAALAPVALFNTALKTIDDASRLVDVADRIGLTTTALQELSFGFSQAGVDQATFETGMEQFSKRIGEAATKGGRLADILKANGIAIRDTNGQIKSSEQLLASYAELVRNAASEQERMVLVTEAFGKGGGDFLNALKDGAAGINGMAKAAEDAGGVIDEQLLRRAEEMGDRWDAAWRRFSVSAQSAILTAIEGLDGLNGRMQEFLKNRQAAEMGALAGSLAGQPGDVVTGPGRSGKPDAIDTRIAQAFGGEIQKADTALVEALQKRYGTAASKATVIPGEKSSGGGGGGGRNAAAAAALREAEAVLRVIEGLKEEQALIGATEVEREKANALRQAGTAATAEQRAEIEQLVEAIYHEREATEAAADASQELRDIGKDVLGGMISDLRSGQSGAEALAGALDKVASKLLDIGLDSLFSGSGGGLGGIFSLFGFAKGGYTGNGAKNQPAGIVHRGEYVFSKAATERIGAGNLEAMHRGYASGGLVGSIPSIMPSVPRITPAANQNRPQVVELHVVGEPGPEFIPTIQAHSRDVAVKVTQAGIGQYDKRLPGKMPGLIASAQSRRL</sequence>